<sequence length="144" mass="17004">FALKNSILVLLIASIIIGISNIIISFIFYKSKFKRLLIGTILLFTNIIIWSNANDFSESILELSENNFLRYLIIIFLMISLFVIALNNNLLTHYLFNYFNHKKDYNNPVKRFCYITLPLPLFFTIKWVILNNGYLRIIEFLKNL</sequence>
<dbReference type="AlphaFoldDB" id="A0A517KMN0"/>
<proteinExistence type="predicted"/>
<feature type="transmembrane region" description="Helical" evidence="1">
    <location>
        <begin position="68"/>
        <end position="91"/>
    </location>
</feature>
<accession>A0A517KMN0</accession>
<dbReference type="EMBL" id="CP042145">
    <property type="protein sequence ID" value="QDS64642.1"/>
    <property type="molecule type" value="Genomic_DNA"/>
</dbReference>
<geneLocation type="plasmid" evidence="2">
    <name>pSALNT106</name>
</geneLocation>
<name>A0A517KMN0_STAAU</name>
<dbReference type="RefSeq" id="WP_225876637.1">
    <property type="nucleotide sequence ID" value="NZ_CP042145.1"/>
</dbReference>
<protein>
    <submittedName>
        <fullName evidence="2">Uncharacterized protein</fullName>
    </submittedName>
</protein>
<feature type="transmembrane region" description="Helical" evidence="1">
    <location>
        <begin position="6"/>
        <end position="29"/>
    </location>
</feature>
<keyword evidence="1" id="KW-0472">Membrane</keyword>
<keyword evidence="1" id="KW-0812">Transmembrane</keyword>
<organism evidence="2">
    <name type="scientific">Staphylococcus aureus</name>
    <dbReference type="NCBI Taxonomy" id="1280"/>
    <lineage>
        <taxon>Bacteria</taxon>
        <taxon>Bacillati</taxon>
        <taxon>Bacillota</taxon>
        <taxon>Bacilli</taxon>
        <taxon>Bacillales</taxon>
        <taxon>Staphylococcaceae</taxon>
        <taxon>Staphylococcus</taxon>
    </lineage>
</organism>
<evidence type="ECO:0000313" key="2">
    <source>
        <dbReference type="EMBL" id="QDS64642.1"/>
    </source>
</evidence>
<feature type="transmembrane region" description="Helical" evidence="1">
    <location>
        <begin position="112"/>
        <end position="130"/>
    </location>
</feature>
<feature type="transmembrane region" description="Helical" evidence="1">
    <location>
        <begin position="36"/>
        <end position="53"/>
    </location>
</feature>
<keyword evidence="1" id="KW-1133">Transmembrane helix</keyword>
<gene>
    <name evidence="2" type="ORF">FP483_14980</name>
</gene>
<reference evidence="2" key="1">
    <citation type="submission" date="2019-07" db="EMBL/GenBank/DDBJ databases">
        <title>Comparative genomics of plasmid bearing Staphylococcus aureus strains isolated from various retail meats.</title>
        <authorList>
            <person name="Neyaz L."/>
            <person name="Karki A.B."/>
            <person name="Fakhr M.K."/>
        </authorList>
    </citation>
    <scope>NUCLEOTIDE SEQUENCE</scope>
    <source>
        <strain evidence="2">B6-55A</strain>
        <plasmid evidence="2">pSALNT106</plasmid>
    </source>
</reference>
<evidence type="ECO:0000256" key="1">
    <source>
        <dbReference type="SAM" id="Phobius"/>
    </source>
</evidence>
<keyword evidence="2" id="KW-0614">Plasmid</keyword>
<feature type="non-terminal residue" evidence="2">
    <location>
        <position position="1"/>
    </location>
</feature>